<evidence type="ECO:0000313" key="1">
    <source>
        <dbReference type="EMBL" id="ONG37917.1"/>
    </source>
</evidence>
<dbReference type="Proteomes" id="UP000192132">
    <property type="component" value="Unassembled WGS sequence"/>
</dbReference>
<dbReference type="Pfam" id="PF04380">
    <property type="entry name" value="BMFP"/>
    <property type="match status" value="1"/>
</dbReference>
<gene>
    <name evidence="1" type="ORF">BKE30_13595</name>
</gene>
<evidence type="ECO:0000313" key="2">
    <source>
        <dbReference type="Proteomes" id="UP000192132"/>
    </source>
</evidence>
<organism evidence="1 2">
    <name type="scientific">Alkanindiges hydrocarboniclasticus</name>
    <dbReference type="NCBI Taxonomy" id="1907941"/>
    <lineage>
        <taxon>Bacteria</taxon>
        <taxon>Pseudomonadati</taxon>
        <taxon>Pseudomonadota</taxon>
        <taxon>Gammaproteobacteria</taxon>
        <taxon>Moraxellales</taxon>
        <taxon>Moraxellaceae</taxon>
        <taxon>Alkanindiges</taxon>
    </lineage>
</organism>
<comment type="caution">
    <text evidence="1">The sequence shown here is derived from an EMBL/GenBank/DDBJ whole genome shotgun (WGS) entry which is preliminary data.</text>
</comment>
<dbReference type="AlphaFoldDB" id="A0A1S8CRI1"/>
<name>A0A1S8CRI1_9GAMM</name>
<reference evidence="1 2" key="1">
    <citation type="submission" date="2016-10" db="EMBL/GenBank/DDBJ databases">
        <title>Draft Genome sequence of Alkanindiges sp. strain H1.</title>
        <authorList>
            <person name="Subhash Y."/>
            <person name="Lee S."/>
        </authorList>
    </citation>
    <scope>NUCLEOTIDE SEQUENCE [LARGE SCALE GENOMIC DNA]</scope>
    <source>
        <strain evidence="1 2">H1</strain>
    </source>
</reference>
<dbReference type="EMBL" id="MLCN01000042">
    <property type="protein sequence ID" value="ONG37917.1"/>
    <property type="molecule type" value="Genomic_DNA"/>
</dbReference>
<dbReference type="OrthoDB" id="6712573at2"/>
<sequence length="80" mass="8942">MIEQLVQAILEQMHEPKADLEKNLRALLSEMITRMDLVSQEEFLRQQAALLNAQKNIGSLLAQIETLTEKVASLESPAAP</sequence>
<keyword evidence="2" id="KW-1185">Reference proteome</keyword>
<dbReference type="InterPro" id="IPR007475">
    <property type="entry name" value="UbiK"/>
</dbReference>
<accession>A0A1S8CRI1</accession>
<proteinExistence type="predicted"/>
<protein>
    <submittedName>
        <fullName evidence="1">Membrane fusogenic activity</fullName>
    </submittedName>
</protein>
<dbReference type="RefSeq" id="WP_076879150.1">
    <property type="nucleotide sequence ID" value="NZ_MLCN01000042.1"/>
</dbReference>